<dbReference type="GO" id="GO:0016651">
    <property type="term" value="F:oxidoreductase activity, acting on NAD(P)H"/>
    <property type="evidence" value="ECO:0007669"/>
    <property type="project" value="TreeGrafter"/>
</dbReference>
<accession>A0A158DHW0</accession>
<gene>
    <name evidence="4" type="ORF">AWB75_06725</name>
</gene>
<sequence>MTTPRFHIPHEMSVIEIVHPGGPEVLVPTTRPVPRAGADEVLIRVDAAGVNGPDVLQRKGLYKPPPGASDIPGLEVSGGIVEVGSDVRRFKAGDRVCALLTGGGYAEYAVANQAVTMHVPAGLDMIEAAAMPETFMTVWLNLVQRGNYRPASPYSSMEARPALARPQP</sequence>
<reference evidence="4" key="1">
    <citation type="submission" date="2016-01" db="EMBL/GenBank/DDBJ databases">
        <authorList>
            <person name="Peeters C."/>
        </authorList>
    </citation>
    <scope>NUCLEOTIDE SEQUENCE [LARGE SCALE GENOMIC DNA]</scope>
    <source>
        <strain evidence="4">LMG 29318</strain>
    </source>
</reference>
<evidence type="ECO:0000256" key="1">
    <source>
        <dbReference type="ARBA" id="ARBA00022857"/>
    </source>
</evidence>
<dbReference type="InterPro" id="IPR013154">
    <property type="entry name" value="ADH-like_N"/>
</dbReference>
<proteinExistence type="predicted"/>
<keyword evidence="2" id="KW-0560">Oxidoreductase</keyword>
<dbReference type="PANTHER" id="PTHR48106:SF8">
    <property type="entry name" value="OS02G0805600 PROTEIN"/>
    <property type="match status" value="1"/>
</dbReference>
<feature type="domain" description="Enoyl reductase (ER)" evidence="3">
    <location>
        <begin position="21"/>
        <end position="168"/>
    </location>
</feature>
<keyword evidence="5" id="KW-1185">Reference proteome</keyword>
<keyword evidence="1" id="KW-0521">NADP</keyword>
<evidence type="ECO:0000313" key="4">
    <source>
        <dbReference type="EMBL" id="SAK93826.1"/>
    </source>
</evidence>
<dbReference type="SMART" id="SM00829">
    <property type="entry name" value="PKS_ER"/>
    <property type="match status" value="1"/>
</dbReference>
<evidence type="ECO:0000313" key="5">
    <source>
        <dbReference type="Proteomes" id="UP000054870"/>
    </source>
</evidence>
<dbReference type="Pfam" id="PF08240">
    <property type="entry name" value="ADH_N"/>
    <property type="match status" value="1"/>
</dbReference>
<dbReference type="SUPFAM" id="SSF50129">
    <property type="entry name" value="GroES-like"/>
    <property type="match status" value="1"/>
</dbReference>
<dbReference type="PANTHER" id="PTHR48106">
    <property type="entry name" value="QUINONE OXIDOREDUCTASE PIG3-RELATED"/>
    <property type="match status" value="1"/>
</dbReference>
<evidence type="ECO:0000256" key="2">
    <source>
        <dbReference type="ARBA" id="ARBA00023002"/>
    </source>
</evidence>
<dbReference type="InterPro" id="IPR020843">
    <property type="entry name" value="ER"/>
</dbReference>
<evidence type="ECO:0000259" key="3">
    <source>
        <dbReference type="SMART" id="SM00829"/>
    </source>
</evidence>
<dbReference type="InterPro" id="IPR011032">
    <property type="entry name" value="GroES-like_sf"/>
</dbReference>
<protein>
    <submittedName>
        <fullName evidence="4">Zinc-containing alcohol dehydrogenase superfamily protein</fullName>
    </submittedName>
</protein>
<comment type="caution">
    <text evidence="4">The sequence shown here is derived from an EMBL/GenBank/DDBJ whole genome shotgun (WGS) entry which is preliminary data.</text>
</comment>
<dbReference type="EMBL" id="FCOF02000067">
    <property type="protein sequence ID" value="SAK93826.1"/>
    <property type="molecule type" value="Genomic_DNA"/>
</dbReference>
<dbReference type="GO" id="GO:0070402">
    <property type="term" value="F:NADPH binding"/>
    <property type="evidence" value="ECO:0007669"/>
    <property type="project" value="TreeGrafter"/>
</dbReference>
<organism evidence="4 5">
    <name type="scientific">Caballeronia catudaia</name>
    <dbReference type="NCBI Taxonomy" id="1777136"/>
    <lineage>
        <taxon>Bacteria</taxon>
        <taxon>Pseudomonadati</taxon>
        <taxon>Pseudomonadota</taxon>
        <taxon>Betaproteobacteria</taxon>
        <taxon>Burkholderiales</taxon>
        <taxon>Burkholderiaceae</taxon>
        <taxon>Caballeronia</taxon>
    </lineage>
</organism>
<name>A0A158DHW0_9BURK</name>
<dbReference type="Proteomes" id="UP000054870">
    <property type="component" value="Unassembled WGS sequence"/>
</dbReference>
<dbReference type="Gene3D" id="3.90.180.10">
    <property type="entry name" value="Medium-chain alcohol dehydrogenases, catalytic domain"/>
    <property type="match status" value="1"/>
</dbReference>
<dbReference type="AlphaFoldDB" id="A0A158DHW0"/>